<feature type="domain" description="Glutamine amidotransferase" evidence="2">
    <location>
        <begin position="7"/>
        <end position="194"/>
    </location>
</feature>
<dbReference type="InterPro" id="IPR017926">
    <property type="entry name" value="GATASE"/>
</dbReference>
<accession>A0A432XXC4</accession>
<evidence type="ECO:0000313" key="3">
    <source>
        <dbReference type="EMBL" id="RUO53303.1"/>
    </source>
</evidence>
<dbReference type="GO" id="GO:0000162">
    <property type="term" value="P:L-tryptophan biosynthetic process"/>
    <property type="evidence" value="ECO:0007669"/>
    <property type="project" value="TreeGrafter"/>
</dbReference>
<dbReference type="GO" id="GO:0005829">
    <property type="term" value="C:cytosol"/>
    <property type="evidence" value="ECO:0007669"/>
    <property type="project" value="TreeGrafter"/>
</dbReference>
<keyword evidence="4" id="KW-1185">Reference proteome</keyword>
<dbReference type="GO" id="GO:0004049">
    <property type="term" value="F:anthranilate synthase activity"/>
    <property type="evidence" value="ECO:0007669"/>
    <property type="project" value="TreeGrafter"/>
</dbReference>
<dbReference type="InterPro" id="IPR029062">
    <property type="entry name" value="Class_I_gatase-like"/>
</dbReference>
<comment type="caution">
    <text evidence="3">The sequence shown here is derived from an EMBL/GenBank/DDBJ whole genome shotgun (WGS) entry which is preliminary data.</text>
</comment>
<dbReference type="CDD" id="cd01743">
    <property type="entry name" value="GATase1_Anthranilate_Synthase"/>
    <property type="match status" value="1"/>
</dbReference>
<dbReference type="EMBL" id="PIPV01000006">
    <property type="protein sequence ID" value="RUO53303.1"/>
    <property type="molecule type" value="Genomic_DNA"/>
</dbReference>
<dbReference type="Gene3D" id="3.40.50.880">
    <property type="match status" value="1"/>
</dbReference>
<proteinExistence type="predicted"/>
<dbReference type="InterPro" id="IPR006221">
    <property type="entry name" value="TrpG/PapA_dom"/>
</dbReference>
<sequence>MKGRITLIDNLDSFSYNLVDELSQLGYELRVYRNTISPARLLSELDNYSGPQVVCLSPGPGSPSQAGELMAMIDACQRRYPMLGICLGFQALAEKSGARVARCGEVVHGKTAHMSIRPHPLFASQPHQHQCVIGRYHSLSIYDLPDSIQVVGECQSVNGLIPMAAEFTEFNAVGFQFHPESLLTPTGKLMLQDAVQYLFQQFNEGRSHE</sequence>
<reference evidence="4" key="1">
    <citation type="journal article" date="2018" name="Front. Microbiol.">
        <title>Genome-Based Analysis Reveals the Taxonomy and Diversity of the Family Idiomarinaceae.</title>
        <authorList>
            <person name="Liu Y."/>
            <person name="Lai Q."/>
            <person name="Shao Z."/>
        </authorList>
    </citation>
    <scope>NUCLEOTIDE SEQUENCE [LARGE SCALE GENOMIC DNA]</scope>
    <source>
        <strain evidence="4">F23</strain>
    </source>
</reference>
<organism evidence="3 4">
    <name type="scientific">Idiomarina fontislapidosi</name>
    <dbReference type="NCBI Taxonomy" id="263723"/>
    <lineage>
        <taxon>Bacteria</taxon>
        <taxon>Pseudomonadati</taxon>
        <taxon>Pseudomonadota</taxon>
        <taxon>Gammaproteobacteria</taxon>
        <taxon>Alteromonadales</taxon>
        <taxon>Idiomarinaceae</taxon>
        <taxon>Idiomarina</taxon>
    </lineage>
</organism>
<dbReference type="PANTHER" id="PTHR43418">
    <property type="entry name" value="MULTIFUNCTIONAL TRYPTOPHAN BIOSYNTHESIS PROTEIN-RELATED"/>
    <property type="match status" value="1"/>
</dbReference>
<dbReference type="AlphaFoldDB" id="A0A432XXC4"/>
<dbReference type="NCBIfam" id="TIGR00566">
    <property type="entry name" value="trpG_papA"/>
    <property type="match status" value="1"/>
</dbReference>
<dbReference type="PANTHER" id="PTHR43418:SF4">
    <property type="entry name" value="MULTIFUNCTIONAL TRYPTOPHAN BIOSYNTHESIS PROTEIN"/>
    <property type="match status" value="1"/>
</dbReference>
<protein>
    <submittedName>
        <fullName evidence="3">Anthranilate synthase component II</fullName>
    </submittedName>
</protein>
<gene>
    <name evidence="3" type="ORF">CWE25_08775</name>
</gene>
<dbReference type="PRINTS" id="PR00097">
    <property type="entry name" value="ANTSNTHASEII"/>
</dbReference>
<dbReference type="OrthoDB" id="9786812at2"/>
<dbReference type="PRINTS" id="PR00096">
    <property type="entry name" value="GATASE"/>
</dbReference>
<evidence type="ECO:0000313" key="4">
    <source>
        <dbReference type="Proteomes" id="UP000287330"/>
    </source>
</evidence>
<dbReference type="Proteomes" id="UP000287330">
    <property type="component" value="Unassembled WGS sequence"/>
</dbReference>
<dbReference type="Pfam" id="PF00117">
    <property type="entry name" value="GATase"/>
    <property type="match status" value="1"/>
</dbReference>
<evidence type="ECO:0000256" key="1">
    <source>
        <dbReference type="ARBA" id="ARBA00022962"/>
    </source>
</evidence>
<dbReference type="PROSITE" id="PS51273">
    <property type="entry name" value="GATASE_TYPE_1"/>
    <property type="match status" value="1"/>
</dbReference>
<name>A0A432XXC4_9GAMM</name>
<dbReference type="PRINTS" id="PR00099">
    <property type="entry name" value="CPSGATASE"/>
</dbReference>
<dbReference type="InterPro" id="IPR050472">
    <property type="entry name" value="Anth_synth/Amidotransfase"/>
</dbReference>
<dbReference type="SUPFAM" id="SSF52317">
    <property type="entry name" value="Class I glutamine amidotransferase-like"/>
    <property type="match status" value="1"/>
</dbReference>
<keyword evidence="1" id="KW-0315">Glutamine amidotransferase</keyword>
<dbReference type="RefSeq" id="WP_110574881.1">
    <property type="nucleotide sequence ID" value="NZ_PIPV01000006.1"/>
</dbReference>
<evidence type="ECO:0000259" key="2">
    <source>
        <dbReference type="Pfam" id="PF00117"/>
    </source>
</evidence>